<name>C4J3W7_MAIZE</name>
<dbReference type="EMBL" id="BT086396">
    <property type="protein sequence ID" value="ACR36749.1"/>
    <property type="molecule type" value="mRNA"/>
</dbReference>
<dbReference type="AlphaFoldDB" id="C4J3W7"/>
<feature type="compositionally biased region" description="Basic residues" evidence="1">
    <location>
        <begin position="1"/>
        <end position="11"/>
    </location>
</feature>
<feature type="compositionally biased region" description="Basic and acidic residues" evidence="1">
    <location>
        <begin position="61"/>
        <end position="78"/>
    </location>
</feature>
<accession>C4J3W7</accession>
<dbReference type="EMBL" id="BT085514">
    <property type="protein sequence ID" value="ACR35867.1"/>
    <property type="molecule type" value="mRNA"/>
</dbReference>
<dbReference type="EMBL" id="BT085574">
    <property type="protein sequence ID" value="ACR35927.1"/>
    <property type="molecule type" value="mRNA"/>
</dbReference>
<feature type="region of interest" description="Disordered" evidence="1">
    <location>
        <begin position="1"/>
        <end position="146"/>
    </location>
</feature>
<feature type="compositionally biased region" description="Basic and acidic residues" evidence="1">
    <location>
        <begin position="131"/>
        <end position="146"/>
    </location>
</feature>
<evidence type="ECO:0000313" key="2">
    <source>
        <dbReference type="EMBL" id="ACR35867.1"/>
    </source>
</evidence>
<dbReference type="KEGG" id="zma:100501521"/>
<organism evidence="2">
    <name type="scientific">Zea mays</name>
    <name type="common">Maize</name>
    <dbReference type="NCBI Taxonomy" id="4577"/>
    <lineage>
        <taxon>Eukaryota</taxon>
        <taxon>Viridiplantae</taxon>
        <taxon>Streptophyta</taxon>
        <taxon>Embryophyta</taxon>
        <taxon>Tracheophyta</taxon>
        <taxon>Spermatophyta</taxon>
        <taxon>Magnoliopsida</taxon>
        <taxon>Liliopsida</taxon>
        <taxon>Poales</taxon>
        <taxon>Poaceae</taxon>
        <taxon>PACMAD clade</taxon>
        <taxon>Panicoideae</taxon>
        <taxon>Andropogonodae</taxon>
        <taxon>Andropogoneae</taxon>
        <taxon>Tripsacinae</taxon>
        <taxon>Zea</taxon>
    </lineage>
</organism>
<proteinExistence type="evidence at transcript level"/>
<feature type="compositionally biased region" description="Basic residues" evidence="1">
    <location>
        <begin position="119"/>
        <end position="130"/>
    </location>
</feature>
<dbReference type="EMBL" id="BT085909">
    <property type="protein sequence ID" value="ACR36262.1"/>
    <property type="molecule type" value="mRNA"/>
</dbReference>
<feature type="compositionally biased region" description="Basic residues" evidence="1">
    <location>
        <begin position="86"/>
        <end position="97"/>
    </location>
</feature>
<sequence length="146" mass="16305">MERRALPRQHRVGPGEVPERGAGAGAEERGRGLLRHALSHATGGGHLHGDDAPATLPVDSLLRRQDRDRHEDEQEHSGDGGGENGHRRRRRRRRRRPILPSAGGGSAPPRVGLREQRRARAPVQRRRRIGNGRDHGCLRKETNTRL</sequence>
<reference evidence="2" key="1">
    <citation type="journal article" date="2009" name="PLoS Genet.">
        <title>Sequencing, mapping, and analysis of 27,455 maize full-length cDNAs.</title>
        <authorList>
            <person name="Soderlund C."/>
            <person name="Descour A."/>
            <person name="Kudrna D."/>
            <person name="Bomhoff M."/>
            <person name="Boyd L."/>
            <person name="Currie J."/>
            <person name="Angelova A."/>
            <person name="Collura K."/>
            <person name="Wissotski M."/>
            <person name="Ashley E."/>
            <person name="Morrow D."/>
            <person name="Fernandes J."/>
            <person name="Walbot V."/>
            <person name="Yu Y."/>
        </authorList>
    </citation>
    <scope>NUCLEOTIDE SEQUENCE</scope>
    <source>
        <strain evidence="2">B73</strain>
    </source>
</reference>
<protein>
    <submittedName>
        <fullName evidence="2">Uncharacterized protein</fullName>
    </submittedName>
</protein>
<evidence type="ECO:0000256" key="1">
    <source>
        <dbReference type="SAM" id="MobiDB-lite"/>
    </source>
</evidence>
<reference evidence="2" key="2">
    <citation type="submission" date="2012-06" db="EMBL/GenBank/DDBJ databases">
        <authorList>
            <person name="Yu Y."/>
            <person name="Currie J."/>
            <person name="Lomeli R."/>
            <person name="Angelova A."/>
            <person name="Collura K."/>
            <person name="Wissotski M."/>
            <person name="Campos D."/>
            <person name="Kudrna D."/>
            <person name="Golser W."/>
            <person name="Ashely E."/>
            <person name="Descour A."/>
            <person name="Fernandes J."/>
            <person name="Soderlund C."/>
            <person name="Walbot V."/>
        </authorList>
    </citation>
    <scope>NUCLEOTIDE SEQUENCE</scope>
    <source>
        <strain evidence="2">B73</strain>
    </source>
</reference>